<dbReference type="AlphaFoldDB" id="A0A8D5ZP84"/>
<dbReference type="KEGG" id="pabs:JIR001_18810"/>
<accession>A0A8D5ZP84</accession>
<evidence type="ECO:0000313" key="2">
    <source>
        <dbReference type="Proteomes" id="UP000677436"/>
    </source>
</evidence>
<dbReference type="EMBL" id="AP024601">
    <property type="protein sequence ID" value="BCU82098.1"/>
    <property type="molecule type" value="Genomic_DNA"/>
</dbReference>
<proteinExistence type="predicted"/>
<sequence>MIIKKLKFYINQNEIEYKNNMNTNFMHSYHHIPTAIPAVQLELIIIENVYIINRLQNIKMF</sequence>
<gene>
    <name evidence="1" type="ORF">JIR001_18810</name>
</gene>
<keyword evidence="2" id="KW-1185">Reference proteome</keyword>
<dbReference type="Proteomes" id="UP000677436">
    <property type="component" value="Chromosome"/>
</dbReference>
<name>A0A8D5ZP84_9BACL</name>
<organism evidence="1 2">
    <name type="scientific">Polycladomyces abyssicola</name>
    <dbReference type="NCBI Taxonomy" id="1125966"/>
    <lineage>
        <taxon>Bacteria</taxon>
        <taxon>Bacillati</taxon>
        <taxon>Bacillota</taxon>
        <taxon>Bacilli</taxon>
        <taxon>Bacillales</taxon>
        <taxon>Thermoactinomycetaceae</taxon>
        <taxon>Polycladomyces</taxon>
    </lineage>
</organism>
<evidence type="ECO:0000313" key="1">
    <source>
        <dbReference type="EMBL" id="BCU82098.1"/>
    </source>
</evidence>
<reference evidence="1" key="2">
    <citation type="journal article" date="2021" name="Microbiol. Resour. Announc.">
        <title>Complete Genome Sequence of Polycladomyces abyssicola JIR-001T, Isolated from Hemipelagic Sediment in Deep Seawater.</title>
        <authorList>
            <person name="Tsubouchi T."/>
            <person name="Kaneko Y."/>
        </authorList>
    </citation>
    <scope>NUCLEOTIDE SEQUENCE</scope>
    <source>
        <strain evidence="1">JIR-001</strain>
    </source>
</reference>
<reference evidence="1" key="1">
    <citation type="journal article" date="2013" name="Int. J. Syst. Evol. Microbiol.">
        <title>Polycladomyces abyssicola gen. nov., sp. nov., a thermophilic filamentous bacterium isolated from hemipelagic sediment.</title>
        <authorList>
            <person name="Tsubouchi T."/>
            <person name="Shimane Y."/>
            <person name="Mori K."/>
            <person name="Usui K."/>
            <person name="Hiraki T."/>
            <person name="Tame A."/>
            <person name="Uematsu K."/>
            <person name="Maruyama T."/>
            <person name="Hatada Y."/>
        </authorList>
    </citation>
    <scope>NUCLEOTIDE SEQUENCE</scope>
    <source>
        <strain evidence="1">JIR-001</strain>
    </source>
</reference>
<protein>
    <submittedName>
        <fullName evidence="1">Uncharacterized protein</fullName>
    </submittedName>
</protein>